<dbReference type="Proteomes" id="UP001430848">
    <property type="component" value="Unassembled WGS sequence"/>
</dbReference>
<accession>A0ABR1PFJ7</accession>
<name>A0ABR1PFJ7_DIAER</name>
<evidence type="ECO:0000313" key="3">
    <source>
        <dbReference type="Proteomes" id="UP001430848"/>
    </source>
</evidence>
<keyword evidence="3" id="KW-1185">Reference proteome</keyword>
<gene>
    <name evidence="2" type="ORF">SLS63_003645</name>
</gene>
<reference evidence="2 3" key="1">
    <citation type="submission" date="2024-02" db="EMBL/GenBank/DDBJ databases">
        <title>De novo assembly and annotation of 12 fungi associated with fruit tree decline syndrome in Ontario, Canada.</title>
        <authorList>
            <person name="Sulman M."/>
            <person name="Ellouze W."/>
            <person name="Ilyukhin E."/>
        </authorList>
    </citation>
    <scope>NUCLEOTIDE SEQUENCE [LARGE SCALE GENOMIC DNA]</scope>
    <source>
        <strain evidence="2 3">M169</strain>
    </source>
</reference>
<feature type="region of interest" description="Disordered" evidence="1">
    <location>
        <begin position="80"/>
        <end position="142"/>
    </location>
</feature>
<feature type="compositionally biased region" description="Basic and acidic residues" evidence="1">
    <location>
        <begin position="118"/>
        <end position="129"/>
    </location>
</feature>
<protein>
    <submittedName>
        <fullName evidence="2">Uncharacterized protein</fullName>
    </submittedName>
</protein>
<evidence type="ECO:0000313" key="2">
    <source>
        <dbReference type="EMBL" id="KAK7735688.1"/>
    </source>
</evidence>
<feature type="compositionally biased region" description="Basic residues" evidence="1">
    <location>
        <begin position="85"/>
        <end position="103"/>
    </location>
</feature>
<organism evidence="2 3">
    <name type="scientific">Diaporthe eres</name>
    <name type="common">Phomopsis oblonga</name>
    <dbReference type="NCBI Taxonomy" id="83184"/>
    <lineage>
        <taxon>Eukaryota</taxon>
        <taxon>Fungi</taxon>
        <taxon>Dikarya</taxon>
        <taxon>Ascomycota</taxon>
        <taxon>Pezizomycotina</taxon>
        <taxon>Sordariomycetes</taxon>
        <taxon>Sordariomycetidae</taxon>
        <taxon>Diaporthales</taxon>
        <taxon>Diaporthaceae</taxon>
        <taxon>Diaporthe</taxon>
        <taxon>Diaporthe eres species complex</taxon>
    </lineage>
</organism>
<proteinExistence type="predicted"/>
<comment type="caution">
    <text evidence="2">The sequence shown here is derived from an EMBL/GenBank/DDBJ whole genome shotgun (WGS) entry which is preliminary data.</text>
</comment>
<feature type="compositionally biased region" description="Acidic residues" evidence="1">
    <location>
        <begin position="107"/>
        <end position="117"/>
    </location>
</feature>
<evidence type="ECO:0000256" key="1">
    <source>
        <dbReference type="SAM" id="MobiDB-lite"/>
    </source>
</evidence>
<sequence length="142" mass="15743">MSSNSSSHTILGLTDKEINLALCALKVMLVDGKVEKGHLARLTGHKNPDSAHRVWYIVKNKLMNTNNSPSGSATFVVDVDTPTKAPKKAPAKMRTQTSKKRAKKQAEDDDDEVDAEVDEKPAKRFKKEEVLEDADLELKDEL</sequence>
<dbReference type="EMBL" id="JAKNSF020000012">
    <property type="protein sequence ID" value="KAK7735688.1"/>
    <property type="molecule type" value="Genomic_DNA"/>
</dbReference>